<dbReference type="CDD" id="cd00082">
    <property type="entry name" value="HisKA"/>
    <property type="match status" value="1"/>
</dbReference>
<feature type="transmembrane region" description="Helical" evidence="9">
    <location>
        <begin position="87"/>
        <end position="106"/>
    </location>
</feature>
<gene>
    <name evidence="12" type="ORF">SAMN02745206_02421</name>
</gene>
<evidence type="ECO:0000256" key="1">
    <source>
        <dbReference type="ARBA" id="ARBA00000085"/>
    </source>
</evidence>
<name>A0A1M5DF17_9BACT</name>
<dbReference type="SMART" id="SM00387">
    <property type="entry name" value="HATPase_c"/>
    <property type="match status" value="1"/>
</dbReference>
<dbReference type="RefSeq" id="WP_073039821.1">
    <property type="nucleotide sequence ID" value="NZ_FQVB01000023.1"/>
</dbReference>
<sequence>MTKNSSQAGEPSDEVRENGIFRKVQAHLVFRLLAAVFFLVVTFLFQFRLRGNLLAPPLTPLYLFSAILFLVTVVAAGILRFIRAVRLFAAGQFLIDILAVTILIFLSGGVESPFGFLYIPIIIAAAVFFYQRGAFLAAAASSMAYGALLDLQYFGWIRPLHFLPGGSVPRGSDHYFYILIVSMAAFFLVAFLSGHLASQFRRSLQEARASKEELEWVEDSYRNMVERMGAGLLILDEAGLVQFANPTAHLLLEADPGALVGKPLERVEPRLHEIVQRAPKSRAETRGRTTEMPLPQEVTVRDSGTIRRSLLVSLTRFKEKPETAPGDRRIVLLMDQTRLKAMEEHVRRLEQLAFAGKMAGEIIHEIKNPLAAISGVVQILENDGPVDESARRLNRILQREVERINNLLTRYLWLAREARQGESPQPVLLREAVQQAVEALQDSKHLGASHQIHTEVDPGAVAKMPPRHLHQILWHLLANAAEALPQGGSIGIRAFPETATDGRRIVVNVSDTGPGIDPAHRSRIFEPHFTTKDGHMGLGLSIVYRLVEEAGGRIRLDSDPDFSTSFTLILPAF</sequence>
<keyword evidence="9" id="KW-1133">Transmembrane helix</keyword>
<keyword evidence="9" id="KW-0472">Membrane</keyword>
<dbReference type="Gene3D" id="3.30.565.10">
    <property type="entry name" value="Histidine kinase-like ATPase, C-terminal domain"/>
    <property type="match status" value="1"/>
</dbReference>
<dbReference type="Gene3D" id="1.10.287.130">
    <property type="match status" value="1"/>
</dbReference>
<keyword evidence="8" id="KW-0902">Two-component regulatory system</keyword>
<dbReference type="SMART" id="SM00091">
    <property type="entry name" value="PAS"/>
    <property type="match status" value="1"/>
</dbReference>
<dbReference type="SUPFAM" id="SSF55874">
    <property type="entry name" value="ATPase domain of HSP90 chaperone/DNA topoisomerase II/histidine kinase"/>
    <property type="match status" value="1"/>
</dbReference>
<dbReference type="PANTHER" id="PTHR43065">
    <property type="entry name" value="SENSOR HISTIDINE KINASE"/>
    <property type="match status" value="1"/>
</dbReference>
<protein>
    <recommendedName>
        <fullName evidence="2">histidine kinase</fullName>
        <ecNumber evidence="2">2.7.13.3</ecNumber>
    </recommendedName>
</protein>
<evidence type="ECO:0000256" key="5">
    <source>
        <dbReference type="ARBA" id="ARBA00022741"/>
    </source>
</evidence>
<evidence type="ECO:0000313" key="13">
    <source>
        <dbReference type="Proteomes" id="UP000184076"/>
    </source>
</evidence>
<dbReference type="SUPFAM" id="SSF47384">
    <property type="entry name" value="Homodimeric domain of signal transducing histidine kinase"/>
    <property type="match status" value="1"/>
</dbReference>
<dbReference type="InterPro" id="IPR003661">
    <property type="entry name" value="HisK_dim/P_dom"/>
</dbReference>
<dbReference type="Pfam" id="PF00512">
    <property type="entry name" value="HisKA"/>
    <property type="match status" value="1"/>
</dbReference>
<dbReference type="AlphaFoldDB" id="A0A1M5DF17"/>
<proteinExistence type="predicted"/>
<dbReference type="EC" id="2.7.13.3" evidence="2"/>
<keyword evidence="3" id="KW-0597">Phosphoprotein</keyword>
<dbReference type="OrthoDB" id="9773941at2"/>
<dbReference type="GO" id="GO:0006355">
    <property type="term" value="P:regulation of DNA-templated transcription"/>
    <property type="evidence" value="ECO:0007669"/>
    <property type="project" value="InterPro"/>
</dbReference>
<dbReference type="InterPro" id="IPR036890">
    <property type="entry name" value="HATPase_C_sf"/>
</dbReference>
<dbReference type="EMBL" id="FQVB01000023">
    <property type="protein sequence ID" value="SHF65668.1"/>
    <property type="molecule type" value="Genomic_DNA"/>
</dbReference>
<feature type="transmembrane region" description="Helical" evidence="9">
    <location>
        <begin position="112"/>
        <end position="130"/>
    </location>
</feature>
<feature type="transmembrane region" description="Helical" evidence="9">
    <location>
        <begin position="28"/>
        <end position="49"/>
    </location>
</feature>
<feature type="transmembrane region" description="Helical" evidence="9">
    <location>
        <begin position="175"/>
        <end position="198"/>
    </location>
</feature>
<evidence type="ECO:0000256" key="3">
    <source>
        <dbReference type="ARBA" id="ARBA00022553"/>
    </source>
</evidence>
<keyword evidence="13" id="KW-1185">Reference proteome</keyword>
<evidence type="ECO:0000313" key="12">
    <source>
        <dbReference type="EMBL" id="SHF65668.1"/>
    </source>
</evidence>
<dbReference type="InterPro" id="IPR005467">
    <property type="entry name" value="His_kinase_dom"/>
</dbReference>
<dbReference type="PROSITE" id="PS50112">
    <property type="entry name" value="PAS"/>
    <property type="match status" value="1"/>
</dbReference>
<dbReference type="Pfam" id="PF02518">
    <property type="entry name" value="HATPase_c"/>
    <property type="match status" value="1"/>
</dbReference>
<accession>A0A1M5DF17</accession>
<reference evidence="13" key="1">
    <citation type="submission" date="2016-11" db="EMBL/GenBank/DDBJ databases">
        <authorList>
            <person name="Varghese N."/>
            <person name="Submissions S."/>
        </authorList>
    </citation>
    <scope>NUCLEOTIDE SEQUENCE [LARGE SCALE GENOMIC DNA]</scope>
    <source>
        <strain evidence="13">DSM 9756</strain>
    </source>
</reference>
<evidence type="ECO:0000256" key="8">
    <source>
        <dbReference type="ARBA" id="ARBA00023012"/>
    </source>
</evidence>
<dbReference type="InterPro" id="IPR004358">
    <property type="entry name" value="Sig_transdc_His_kin-like_C"/>
</dbReference>
<feature type="domain" description="Histidine kinase" evidence="10">
    <location>
        <begin position="361"/>
        <end position="573"/>
    </location>
</feature>
<dbReference type="Proteomes" id="UP000184076">
    <property type="component" value="Unassembled WGS sequence"/>
</dbReference>
<dbReference type="GO" id="GO:0005524">
    <property type="term" value="F:ATP binding"/>
    <property type="evidence" value="ECO:0007669"/>
    <property type="project" value="UniProtKB-KW"/>
</dbReference>
<evidence type="ECO:0000256" key="2">
    <source>
        <dbReference type="ARBA" id="ARBA00012438"/>
    </source>
</evidence>
<dbReference type="InterPro" id="IPR035965">
    <property type="entry name" value="PAS-like_dom_sf"/>
</dbReference>
<keyword evidence="6 12" id="KW-0418">Kinase</keyword>
<dbReference type="SUPFAM" id="SSF55785">
    <property type="entry name" value="PYP-like sensor domain (PAS domain)"/>
    <property type="match status" value="1"/>
</dbReference>
<dbReference type="CDD" id="cd00130">
    <property type="entry name" value="PAS"/>
    <property type="match status" value="1"/>
</dbReference>
<feature type="domain" description="PAS" evidence="11">
    <location>
        <begin position="217"/>
        <end position="287"/>
    </location>
</feature>
<dbReference type="CDD" id="cd00075">
    <property type="entry name" value="HATPase"/>
    <property type="match status" value="1"/>
</dbReference>
<dbReference type="STRING" id="1121391.SAMN02745206_02421"/>
<evidence type="ECO:0000256" key="6">
    <source>
        <dbReference type="ARBA" id="ARBA00022777"/>
    </source>
</evidence>
<keyword evidence="5" id="KW-0547">Nucleotide-binding</keyword>
<comment type="catalytic activity">
    <reaction evidence="1">
        <text>ATP + protein L-histidine = ADP + protein N-phospho-L-histidine.</text>
        <dbReference type="EC" id="2.7.13.3"/>
    </reaction>
</comment>
<keyword evidence="9" id="KW-0812">Transmembrane</keyword>
<evidence type="ECO:0000256" key="4">
    <source>
        <dbReference type="ARBA" id="ARBA00022679"/>
    </source>
</evidence>
<evidence type="ECO:0000256" key="9">
    <source>
        <dbReference type="SAM" id="Phobius"/>
    </source>
</evidence>
<dbReference type="PRINTS" id="PR00344">
    <property type="entry name" value="BCTRLSENSOR"/>
</dbReference>
<keyword evidence="4" id="KW-0808">Transferase</keyword>
<keyword evidence="7" id="KW-0067">ATP-binding</keyword>
<evidence type="ECO:0000256" key="7">
    <source>
        <dbReference type="ARBA" id="ARBA00022840"/>
    </source>
</evidence>
<dbReference type="SMART" id="SM00388">
    <property type="entry name" value="HisKA"/>
    <property type="match status" value="1"/>
</dbReference>
<dbReference type="InterPro" id="IPR003594">
    <property type="entry name" value="HATPase_dom"/>
</dbReference>
<feature type="transmembrane region" description="Helical" evidence="9">
    <location>
        <begin position="61"/>
        <end position="82"/>
    </location>
</feature>
<dbReference type="Gene3D" id="3.30.450.20">
    <property type="entry name" value="PAS domain"/>
    <property type="match status" value="1"/>
</dbReference>
<dbReference type="InterPro" id="IPR013767">
    <property type="entry name" value="PAS_fold"/>
</dbReference>
<evidence type="ECO:0000259" key="11">
    <source>
        <dbReference type="PROSITE" id="PS50112"/>
    </source>
</evidence>
<dbReference type="Pfam" id="PF00989">
    <property type="entry name" value="PAS"/>
    <property type="match status" value="1"/>
</dbReference>
<evidence type="ECO:0000259" key="10">
    <source>
        <dbReference type="PROSITE" id="PS50109"/>
    </source>
</evidence>
<organism evidence="12 13">
    <name type="scientific">Desulfacinum infernum DSM 9756</name>
    <dbReference type="NCBI Taxonomy" id="1121391"/>
    <lineage>
        <taxon>Bacteria</taxon>
        <taxon>Pseudomonadati</taxon>
        <taxon>Thermodesulfobacteriota</taxon>
        <taxon>Syntrophobacteria</taxon>
        <taxon>Syntrophobacterales</taxon>
        <taxon>Syntrophobacteraceae</taxon>
        <taxon>Desulfacinum</taxon>
    </lineage>
</organism>
<dbReference type="PANTHER" id="PTHR43065:SF42">
    <property type="entry name" value="TWO-COMPONENT SENSOR PPRA"/>
    <property type="match status" value="1"/>
</dbReference>
<dbReference type="InterPro" id="IPR000014">
    <property type="entry name" value="PAS"/>
</dbReference>
<dbReference type="InterPro" id="IPR036097">
    <property type="entry name" value="HisK_dim/P_sf"/>
</dbReference>
<dbReference type="PROSITE" id="PS50109">
    <property type="entry name" value="HIS_KIN"/>
    <property type="match status" value="1"/>
</dbReference>
<dbReference type="Pfam" id="PF25323">
    <property type="entry name" value="6TM_PilS"/>
    <property type="match status" value="1"/>
</dbReference>
<dbReference type="GO" id="GO:0000155">
    <property type="term" value="F:phosphorelay sensor kinase activity"/>
    <property type="evidence" value="ECO:0007669"/>
    <property type="project" value="InterPro"/>
</dbReference>